<dbReference type="GO" id="GO:0003905">
    <property type="term" value="F:alkylbase DNA N-glycosylase activity"/>
    <property type="evidence" value="ECO:0007669"/>
    <property type="project" value="InterPro"/>
</dbReference>
<dbReference type="SUPFAM" id="SSF50486">
    <property type="entry name" value="FMT C-terminal domain-like"/>
    <property type="match status" value="1"/>
</dbReference>
<dbReference type="HAMAP" id="MF_00527">
    <property type="entry name" value="3MGH"/>
    <property type="match status" value="1"/>
</dbReference>
<organism evidence="6 7">
    <name type="scientific">Vallitalea guaymasensis</name>
    <dbReference type="NCBI Taxonomy" id="1185412"/>
    <lineage>
        <taxon>Bacteria</taxon>
        <taxon>Bacillati</taxon>
        <taxon>Bacillota</taxon>
        <taxon>Clostridia</taxon>
        <taxon>Lachnospirales</taxon>
        <taxon>Vallitaleaceae</taxon>
        <taxon>Vallitalea</taxon>
    </lineage>
</organism>
<keyword evidence="3 5" id="KW-0378">Hydrolase</keyword>
<keyword evidence="6" id="KW-0326">Glycosidase</keyword>
<evidence type="ECO:0000256" key="1">
    <source>
        <dbReference type="ARBA" id="ARBA00009232"/>
    </source>
</evidence>
<keyword evidence="4 5" id="KW-0234">DNA repair</keyword>
<dbReference type="GO" id="GO:0006284">
    <property type="term" value="P:base-excision repair"/>
    <property type="evidence" value="ECO:0007669"/>
    <property type="project" value="InterPro"/>
</dbReference>
<dbReference type="InterPro" id="IPR003180">
    <property type="entry name" value="MPG"/>
</dbReference>
<dbReference type="PANTHER" id="PTHR10429">
    <property type="entry name" value="DNA-3-METHYLADENINE GLYCOSYLASE"/>
    <property type="match status" value="1"/>
</dbReference>
<dbReference type="AlphaFoldDB" id="A0A8J8SAY5"/>
<dbReference type="Gene3D" id="3.10.300.10">
    <property type="entry name" value="Methylpurine-DNA glycosylase (MPG)"/>
    <property type="match status" value="1"/>
</dbReference>
<dbReference type="Proteomes" id="UP000677305">
    <property type="component" value="Chromosome"/>
</dbReference>
<dbReference type="NCBIfam" id="TIGR00567">
    <property type="entry name" value="3mg"/>
    <property type="match status" value="1"/>
</dbReference>
<keyword evidence="7" id="KW-1185">Reference proteome</keyword>
<gene>
    <name evidence="6" type="ORF">HYG85_04400</name>
</gene>
<dbReference type="KEGG" id="vgu:HYG85_04400"/>
<dbReference type="PANTHER" id="PTHR10429:SF0">
    <property type="entry name" value="DNA-3-METHYLADENINE GLYCOSYLASE"/>
    <property type="match status" value="1"/>
</dbReference>
<dbReference type="FunFam" id="3.10.300.10:FF:000001">
    <property type="entry name" value="Putative 3-methyladenine DNA glycosylase"/>
    <property type="match status" value="1"/>
</dbReference>
<proteinExistence type="inferred from homology"/>
<evidence type="ECO:0000256" key="3">
    <source>
        <dbReference type="ARBA" id="ARBA00022801"/>
    </source>
</evidence>
<name>A0A8J8SAY5_9FIRM</name>
<reference evidence="6 7" key="1">
    <citation type="submission" date="2020-07" db="EMBL/GenBank/DDBJ databases">
        <title>Vallitalea guaymasensis genome.</title>
        <authorList>
            <person name="Postec A."/>
        </authorList>
    </citation>
    <scope>NUCLEOTIDE SEQUENCE [LARGE SCALE GENOMIC DNA]</scope>
    <source>
        <strain evidence="6 7">Ra1766G1</strain>
    </source>
</reference>
<dbReference type="EC" id="3.2.2.-" evidence="5"/>
<accession>A0A8J8SAY5</accession>
<evidence type="ECO:0000256" key="5">
    <source>
        <dbReference type="HAMAP-Rule" id="MF_00527"/>
    </source>
</evidence>
<evidence type="ECO:0000313" key="6">
    <source>
        <dbReference type="EMBL" id="QUH28193.1"/>
    </source>
</evidence>
<protein>
    <recommendedName>
        <fullName evidence="5">Putative 3-methyladenine DNA glycosylase</fullName>
        <ecNumber evidence="5">3.2.2.-</ecNumber>
    </recommendedName>
</protein>
<dbReference type="InterPro" id="IPR011034">
    <property type="entry name" value="Formyl_transferase-like_C_sf"/>
</dbReference>
<evidence type="ECO:0000313" key="7">
    <source>
        <dbReference type="Proteomes" id="UP000677305"/>
    </source>
</evidence>
<evidence type="ECO:0000256" key="4">
    <source>
        <dbReference type="ARBA" id="ARBA00023204"/>
    </source>
</evidence>
<comment type="similarity">
    <text evidence="1 5">Belongs to the DNA glycosylase MPG family.</text>
</comment>
<dbReference type="Pfam" id="PF02245">
    <property type="entry name" value="Pur_DNA_glyco"/>
    <property type="match status" value="1"/>
</dbReference>
<sequence length="194" mass="22567">MNKLSRDFYERDTLIVAKELLGKHLVYNDSNEEVVVKITEVEAYKGIDDKACHTYGGRRTPRTEVMWGEAGHAYIYIIYGMYYCLNVVTENIDNPCAVLIRGVEPVKNITKMSYNRYNKAYEELNSYQKKNFSNGPGKLCKALALDRTHNGMDLLSDNLYICDNKEKILDIKKSKRINIDYAEEAADYLWRFYI</sequence>
<dbReference type="GO" id="GO:0003677">
    <property type="term" value="F:DNA binding"/>
    <property type="evidence" value="ECO:0007669"/>
    <property type="project" value="InterPro"/>
</dbReference>
<dbReference type="CDD" id="cd00540">
    <property type="entry name" value="AAG"/>
    <property type="match status" value="1"/>
</dbReference>
<dbReference type="NCBIfam" id="NF002001">
    <property type="entry name" value="PRK00802.1-1"/>
    <property type="match status" value="1"/>
</dbReference>
<dbReference type="EMBL" id="CP058561">
    <property type="protein sequence ID" value="QUH28193.1"/>
    <property type="molecule type" value="Genomic_DNA"/>
</dbReference>
<evidence type="ECO:0000256" key="2">
    <source>
        <dbReference type="ARBA" id="ARBA00022763"/>
    </source>
</evidence>
<dbReference type="RefSeq" id="WP_212692448.1">
    <property type="nucleotide sequence ID" value="NZ_CP058561.1"/>
</dbReference>
<keyword evidence="2 5" id="KW-0227">DNA damage</keyword>
<dbReference type="InterPro" id="IPR036995">
    <property type="entry name" value="MPG_sf"/>
</dbReference>